<dbReference type="AlphaFoldDB" id="A0AAD2PVV0"/>
<dbReference type="InterPro" id="IPR036568">
    <property type="entry name" value="GGCT-like_sf"/>
</dbReference>
<proteinExistence type="inferred from homology"/>
<name>A0AAD2PVV0_9STRA</name>
<gene>
    <name evidence="5" type="ORF">CYCCA115_LOCUS16807</name>
</gene>
<dbReference type="PANTHER" id="PTHR31544:SF2">
    <property type="entry name" value="AIG2-LIKE PROTEIN D"/>
    <property type="match status" value="1"/>
</dbReference>
<dbReference type="Pfam" id="PF06094">
    <property type="entry name" value="GGACT"/>
    <property type="match status" value="1"/>
</dbReference>
<dbReference type="EMBL" id="CAKOGP040001947">
    <property type="protein sequence ID" value="CAJ1957632.1"/>
    <property type="molecule type" value="Genomic_DNA"/>
</dbReference>
<evidence type="ECO:0000256" key="3">
    <source>
        <dbReference type="ARBA" id="ARBA00030602"/>
    </source>
</evidence>
<dbReference type="SUPFAM" id="SSF110857">
    <property type="entry name" value="Gamma-glutamyl cyclotransferase-like"/>
    <property type="match status" value="1"/>
</dbReference>
<dbReference type="InterPro" id="IPR009288">
    <property type="entry name" value="AIG2-like_dom"/>
</dbReference>
<dbReference type="Proteomes" id="UP001295423">
    <property type="component" value="Unassembled WGS sequence"/>
</dbReference>
<reference evidence="5" key="1">
    <citation type="submission" date="2023-08" db="EMBL/GenBank/DDBJ databases">
        <authorList>
            <person name="Audoor S."/>
            <person name="Bilcke G."/>
        </authorList>
    </citation>
    <scope>NUCLEOTIDE SEQUENCE</scope>
</reference>
<comment type="similarity">
    <text evidence="1">Belongs to the gamma-glutamylcyclotransferase family.</text>
</comment>
<accession>A0AAD2PVV0</accession>
<keyword evidence="2" id="KW-0808">Transferase</keyword>
<dbReference type="GO" id="GO:0016740">
    <property type="term" value="F:transferase activity"/>
    <property type="evidence" value="ECO:0007669"/>
    <property type="project" value="UniProtKB-KW"/>
</dbReference>
<protein>
    <recommendedName>
        <fullName evidence="3">Putative gamma-glutamylcyclotransferase</fullName>
    </recommendedName>
</protein>
<evidence type="ECO:0000259" key="4">
    <source>
        <dbReference type="Pfam" id="PF06094"/>
    </source>
</evidence>
<feature type="domain" description="Gamma-glutamylcyclotransferase AIG2-like" evidence="4">
    <location>
        <begin position="4"/>
        <end position="119"/>
    </location>
</feature>
<dbReference type="CDD" id="cd06661">
    <property type="entry name" value="GGCT_like"/>
    <property type="match status" value="1"/>
</dbReference>
<evidence type="ECO:0000256" key="1">
    <source>
        <dbReference type="ARBA" id="ARBA00008861"/>
    </source>
</evidence>
<evidence type="ECO:0000256" key="2">
    <source>
        <dbReference type="ARBA" id="ARBA00022679"/>
    </source>
</evidence>
<evidence type="ECO:0000313" key="6">
    <source>
        <dbReference type="Proteomes" id="UP001295423"/>
    </source>
</evidence>
<evidence type="ECO:0000313" key="5">
    <source>
        <dbReference type="EMBL" id="CAJ1957632.1"/>
    </source>
</evidence>
<dbReference type="InterPro" id="IPR013024">
    <property type="entry name" value="GGCT-like"/>
</dbReference>
<dbReference type="PANTHER" id="PTHR31544">
    <property type="entry name" value="AIG2-LIKE PROTEIN D"/>
    <property type="match status" value="1"/>
</dbReference>
<dbReference type="Gene3D" id="3.10.490.10">
    <property type="entry name" value="Gamma-glutamyl cyclotransferase-like"/>
    <property type="match status" value="1"/>
</dbReference>
<organism evidence="5 6">
    <name type="scientific">Cylindrotheca closterium</name>
    <dbReference type="NCBI Taxonomy" id="2856"/>
    <lineage>
        <taxon>Eukaryota</taxon>
        <taxon>Sar</taxon>
        <taxon>Stramenopiles</taxon>
        <taxon>Ochrophyta</taxon>
        <taxon>Bacillariophyta</taxon>
        <taxon>Bacillariophyceae</taxon>
        <taxon>Bacillariophycidae</taxon>
        <taxon>Bacillariales</taxon>
        <taxon>Bacillariaceae</taxon>
        <taxon>Cylindrotheca</taxon>
    </lineage>
</organism>
<dbReference type="InterPro" id="IPR045038">
    <property type="entry name" value="AIG2-like"/>
</dbReference>
<keyword evidence="6" id="KW-1185">Reference proteome</keyword>
<comment type="caution">
    <text evidence="5">The sequence shown here is derived from an EMBL/GenBank/DDBJ whole genome shotgun (WGS) entry which is preliminary data.</text>
</comment>
<sequence>MRPVFVYGTLSSPQVVETLLGRPLSVESFPPAILDGHSRHPVKGFVFPAMISNPTKQVNGLLIEDLTPKELELFDWFESDEYIRKVVEVRTKNQKSVEAFAYIWNPDLMEMLLLDQEWSFENFCKENKELYLKNTVTPCRKEMESLGMTISRET</sequence>